<dbReference type="EMBL" id="JAVLVT010000005">
    <property type="protein sequence ID" value="MDS1270934.1"/>
    <property type="molecule type" value="Genomic_DNA"/>
</dbReference>
<dbReference type="Gene3D" id="1.10.510.10">
    <property type="entry name" value="Transferase(Phosphotransferase) domain 1"/>
    <property type="match status" value="1"/>
</dbReference>
<dbReference type="Gene3D" id="3.30.200.20">
    <property type="entry name" value="Phosphorylase Kinase, domain 1"/>
    <property type="match status" value="1"/>
</dbReference>
<dbReference type="SMART" id="SM00220">
    <property type="entry name" value="S_TKc"/>
    <property type="match status" value="1"/>
</dbReference>
<organism evidence="8 9">
    <name type="scientific">Lipingzhangella rawalii</name>
    <dbReference type="NCBI Taxonomy" id="2055835"/>
    <lineage>
        <taxon>Bacteria</taxon>
        <taxon>Bacillati</taxon>
        <taxon>Actinomycetota</taxon>
        <taxon>Actinomycetes</taxon>
        <taxon>Streptosporangiales</taxon>
        <taxon>Nocardiopsidaceae</taxon>
        <taxon>Lipingzhangella</taxon>
    </lineage>
</organism>
<evidence type="ECO:0000259" key="7">
    <source>
        <dbReference type="PROSITE" id="PS50011"/>
    </source>
</evidence>
<dbReference type="GO" id="GO:0004674">
    <property type="term" value="F:protein serine/threonine kinase activity"/>
    <property type="evidence" value="ECO:0007669"/>
    <property type="project" value="UniProtKB-EC"/>
</dbReference>
<feature type="binding site" evidence="5">
    <location>
        <position position="54"/>
    </location>
    <ligand>
        <name>ATP</name>
        <dbReference type="ChEBI" id="CHEBI:30616"/>
    </ligand>
</feature>
<evidence type="ECO:0000256" key="2">
    <source>
        <dbReference type="ARBA" id="ARBA00022741"/>
    </source>
</evidence>
<dbReference type="SUPFAM" id="SSF56112">
    <property type="entry name" value="Protein kinase-like (PK-like)"/>
    <property type="match status" value="1"/>
</dbReference>
<evidence type="ECO:0000256" key="6">
    <source>
        <dbReference type="SAM" id="MobiDB-lite"/>
    </source>
</evidence>
<dbReference type="InterPro" id="IPR011009">
    <property type="entry name" value="Kinase-like_dom_sf"/>
</dbReference>
<keyword evidence="2 5" id="KW-0547">Nucleotide-binding</keyword>
<evidence type="ECO:0000256" key="5">
    <source>
        <dbReference type="PROSITE-ProRule" id="PRU10141"/>
    </source>
</evidence>
<feature type="compositionally biased region" description="Pro residues" evidence="6">
    <location>
        <begin position="1"/>
        <end position="12"/>
    </location>
</feature>
<dbReference type="PROSITE" id="PS00107">
    <property type="entry name" value="PROTEIN_KINASE_ATP"/>
    <property type="match status" value="1"/>
</dbReference>
<dbReference type="Proteomes" id="UP001250214">
    <property type="component" value="Unassembled WGS sequence"/>
</dbReference>
<evidence type="ECO:0000313" key="8">
    <source>
        <dbReference type="EMBL" id="MDS1270934.1"/>
    </source>
</evidence>
<dbReference type="CDD" id="cd14014">
    <property type="entry name" value="STKc_PknB_like"/>
    <property type="match status" value="1"/>
</dbReference>
<dbReference type="Pfam" id="PF00069">
    <property type="entry name" value="Pkinase"/>
    <property type="match status" value="1"/>
</dbReference>
<evidence type="ECO:0000256" key="4">
    <source>
        <dbReference type="ARBA" id="ARBA00022840"/>
    </source>
</evidence>
<name>A0ABU2H8L0_9ACTN</name>
<keyword evidence="3 8" id="KW-0418">Kinase</keyword>
<dbReference type="InterPro" id="IPR008271">
    <property type="entry name" value="Ser/Thr_kinase_AS"/>
</dbReference>
<dbReference type="PANTHER" id="PTHR43289:SF34">
    <property type="entry name" value="SERINE_THREONINE-PROTEIN KINASE YBDM-RELATED"/>
    <property type="match status" value="1"/>
</dbReference>
<keyword evidence="4 5" id="KW-0067">ATP-binding</keyword>
<dbReference type="PANTHER" id="PTHR43289">
    <property type="entry name" value="MITOGEN-ACTIVATED PROTEIN KINASE KINASE KINASE 20-RELATED"/>
    <property type="match status" value="1"/>
</dbReference>
<feature type="region of interest" description="Disordered" evidence="6">
    <location>
        <begin position="1"/>
        <end position="23"/>
    </location>
</feature>
<dbReference type="InterPro" id="IPR000719">
    <property type="entry name" value="Prot_kinase_dom"/>
</dbReference>
<dbReference type="PROSITE" id="PS00108">
    <property type="entry name" value="PROTEIN_KINASE_ST"/>
    <property type="match status" value="1"/>
</dbReference>
<accession>A0ABU2H8L0</accession>
<feature type="domain" description="Protein kinase" evidence="7">
    <location>
        <begin position="26"/>
        <end position="276"/>
    </location>
</feature>
<keyword evidence="1 8" id="KW-0808">Transferase</keyword>
<comment type="caution">
    <text evidence="8">The sequence shown here is derived from an EMBL/GenBank/DDBJ whole genome shotgun (WGS) entry which is preliminary data.</text>
</comment>
<protein>
    <submittedName>
        <fullName evidence="8">Serine/threonine-protein kinase</fullName>
        <ecNumber evidence="8">2.7.11.1</ecNumber>
    </submittedName>
</protein>
<keyword evidence="9" id="KW-1185">Reference proteome</keyword>
<gene>
    <name evidence="8" type="ORF">RIF23_11555</name>
</gene>
<dbReference type="EC" id="2.7.11.1" evidence="8"/>
<evidence type="ECO:0000313" key="9">
    <source>
        <dbReference type="Proteomes" id="UP001250214"/>
    </source>
</evidence>
<proteinExistence type="predicted"/>
<dbReference type="InterPro" id="IPR017441">
    <property type="entry name" value="Protein_kinase_ATP_BS"/>
</dbReference>
<evidence type="ECO:0000256" key="1">
    <source>
        <dbReference type="ARBA" id="ARBA00022679"/>
    </source>
</evidence>
<reference evidence="9" key="1">
    <citation type="submission" date="2023-07" db="EMBL/GenBank/DDBJ databases">
        <title>Novel species in the genus Lipingzhangella isolated from Sambhar Salt Lake.</title>
        <authorList>
            <person name="Jiya N."/>
            <person name="Kajale S."/>
            <person name="Sharma A."/>
        </authorList>
    </citation>
    <scope>NUCLEOTIDE SEQUENCE [LARGE SCALE GENOMIC DNA]</scope>
    <source>
        <strain evidence="9">LS1_29</strain>
    </source>
</reference>
<dbReference type="PROSITE" id="PS50011">
    <property type="entry name" value="PROTEIN_KINASE_DOM"/>
    <property type="match status" value="1"/>
</dbReference>
<feature type="region of interest" description="Disordered" evidence="6">
    <location>
        <begin position="357"/>
        <end position="386"/>
    </location>
</feature>
<dbReference type="RefSeq" id="WP_310912489.1">
    <property type="nucleotide sequence ID" value="NZ_JAVLVT010000005.1"/>
</dbReference>
<evidence type="ECO:0000256" key="3">
    <source>
        <dbReference type="ARBA" id="ARBA00022777"/>
    </source>
</evidence>
<sequence>MSSPAPDPPTGLTPPASTDPSHVGTYRVVGRIGAGGMGTVYAAVDAANNPLALKVVHQEYAVDPEFRSRFGREVNLLGRVTGRCVPRFLGADTEGQRPWLATEYVRGLTLRQHIARHGPLEGAMLYGLAMGAAEALQAIHAAGIVHRDLKPGNVILAPDGPKVLDFGIARAVEESAITRTGLLGTPGWIAPELFNGAEPGPAADIFAWGGLLAYAATGNEPFGTGPPDVLTLRTVEEEPDLSGLPSELYPLVSAALAKDPSARPTTAQALTESTRLLSGHTPASTEEATEVVPGLLDQRWSGAAPESPDTSNWAELAPPKRRRWPRRVLTAGAAVLAVAVVGTGGVLAWQELAPAGDSAAHQDNPMEGNGGSADSTTADRGTGVDGNVDLDALEHGGTGLLGDGEESTLDISTINGELVTDDTLHIGTLAAGGEAGDLAVGDVEPRLSITFHSAQAEDDGIRFTGEAEYLTPVGSYVLHSNDFFAYNFRHAAPDDREEWHSSDDTVLAILNEDNTTDDFSFFIPDAPNGEYNYLEYQFPEMMWGHEPDSDSLYGENRWCYQEGDTWFENETNVHLEGMPCD</sequence>